<proteinExistence type="predicted"/>
<feature type="region of interest" description="Disordered" evidence="1">
    <location>
        <begin position="355"/>
        <end position="396"/>
    </location>
</feature>
<feature type="region of interest" description="Disordered" evidence="1">
    <location>
        <begin position="127"/>
        <end position="172"/>
    </location>
</feature>
<reference evidence="2" key="1">
    <citation type="submission" date="2020-11" db="EMBL/GenBank/DDBJ databases">
        <authorList>
            <person name="Tran Van P."/>
        </authorList>
    </citation>
    <scope>NUCLEOTIDE SEQUENCE</scope>
</reference>
<dbReference type="EMBL" id="CAJPEX010002509">
    <property type="protein sequence ID" value="CAG0921110.1"/>
    <property type="molecule type" value="Genomic_DNA"/>
</dbReference>
<keyword evidence="3" id="KW-1185">Reference proteome</keyword>
<dbReference type="AlphaFoldDB" id="A0A7R9BSV6"/>
<evidence type="ECO:0000313" key="2">
    <source>
        <dbReference type="EMBL" id="CAD7280958.1"/>
    </source>
</evidence>
<dbReference type="EMBL" id="OA884546">
    <property type="protein sequence ID" value="CAD7280958.1"/>
    <property type="molecule type" value="Genomic_DNA"/>
</dbReference>
<sequence>MPEEFWKKFPRKDALHLEKSGSQRRSEVEEQLLAWGFRIEAMFSDGYAADDMMCDDERRIWSDSSYSLLYKTAVKLLPDEQLVHSEIIFLCRKTNRKELQQHQQLPNKVPCSEVKSLGDSFSAIMTTETAEESSTQKEPVAPSTGKTPDECSETAADAETKQEQQPASSATAEEVIIPRTEAADLINVQHYHVNFVFRSFLSLGKGLHKQHLLSAKRADLELSSWCSESSIVVQEAGKTGLGHEGEKHHVAPSPPPYYARPYVWKTLLAWGFREEPLVEETLQLESMTLSRMKTQDGWLYGTPDYVRFPTMMKYFSDPHAGDWGYRPLLYLYRETADDGVRMPMPIPEMTASCEAGTVTPGIEPSATINSRDKASQPTVKQEECDTPSTPETPQVEPSLAELGLEESQPIGSIVFTNCIFSPGTYVLKIQK</sequence>
<feature type="compositionally biased region" description="Polar residues" evidence="1">
    <location>
        <begin position="127"/>
        <end position="137"/>
    </location>
</feature>
<protein>
    <submittedName>
        <fullName evidence="2">Uncharacterized protein</fullName>
    </submittedName>
</protein>
<evidence type="ECO:0000313" key="3">
    <source>
        <dbReference type="Proteomes" id="UP000678499"/>
    </source>
</evidence>
<gene>
    <name evidence="2" type="ORF">NMOB1V02_LOCUS8613</name>
</gene>
<evidence type="ECO:0000256" key="1">
    <source>
        <dbReference type="SAM" id="MobiDB-lite"/>
    </source>
</evidence>
<accession>A0A7R9BSV6</accession>
<name>A0A7R9BSV6_9CRUS</name>
<dbReference type="Proteomes" id="UP000678499">
    <property type="component" value="Unassembled WGS sequence"/>
</dbReference>
<organism evidence="2">
    <name type="scientific">Notodromas monacha</name>
    <dbReference type="NCBI Taxonomy" id="399045"/>
    <lineage>
        <taxon>Eukaryota</taxon>
        <taxon>Metazoa</taxon>
        <taxon>Ecdysozoa</taxon>
        <taxon>Arthropoda</taxon>
        <taxon>Crustacea</taxon>
        <taxon>Oligostraca</taxon>
        <taxon>Ostracoda</taxon>
        <taxon>Podocopa</taxon>
        <taxon>Podocopida</taxon>
        <taxon>Cypridocopina</taxon>
        <taxon>Cypridoidea</taxon>
        <taxon>Cyprididae</taxon>
        <taxon>Notodromas</taxon>
    </lineage>
</organism>